<evidence type="ECO:0000313" key="1">
    <source>
        <dbReference type="EMBL" id="OIJ87118.1"/>
    </source>
</evidence>
<sequence>MNPIDTPEWADNPRLNTWLATQREAFPAWAAEHGGGWDFTTDSLDRLEALLRSTFATWEDANDAADGPLLSLAAWYVGETLLRPYGARWRCVPTPPDPELPVGGQPILIIPLETMTEQELAALEKEEARGDDPRPYVEPISEILSLFAVGPDHRLRDALEWFDDFEEWRREVRA</sequence>
<gene>
    <name evidence="1" type="ORF">BIV23_42925</name>
</gene>
<proteinExistence type="predicted"/>
<protein>
    <submittedName>
        <fullName evidence="1">Uncharacterized protein</fullName>
    </submittedName>
</protein>
<comment type="caution">
    <text evidence="1">The sequence shown here is derived from an EMBL/GenBank/DDBJ whole genome shotgun (WGS) entry which is preliminary data.</text>
</comment>
<dbReference type="SUPFAM" id="SSF51679">
    <property type="entry name" value="Bacterial luciferase-like"/>
    <property type="match status" value="1"/>
</dbReference>
<dbReference type="AlphaFoldDB" id="A0A1S2P0A8"/>
<keyword evidence="2" id="KW-1185">Reference proteome</keyword>
<reference evidence="1 2" key="1">
    <citation type="submission" date="2016-10" db="EMBL/GenBank/DDBJ databases">
        <title>Genome sequence of Streptomyces sp. MUSC 1.</title>
        <authorList>
            <person name="Lee L.-H."/>
            <person name="Ser H.-L."/>
            <person name="Law J.W.-F."/>
        </authorList>
    </citation>
    <scope>NUCLEOTIDE SEQUENCE [LARGE SCALE GENOMIC DNA]</scope>
    <source>
        <strain evidence="1 2">MUSC 1</strain>
    </source>
</reference>
<dbReference type="GO" id="GO:0016705">
    <property type="term" value="F:oxidoreductase activity, acting on paired donors, with incorporation or reduction of molecular oxygen"/>
    <property type="evidence" value="ECO:0007669"/>
    <property type="project" value="InterPro"/>
</dbReference>
<dbReference type="InterPro" id="IPR036661">
    <property type="entry name" value="Luciferase-like_sf"/>
</dbReference>
<dbReference type="EMBL" id="MLYO01000117">
    <property type="protein sequence ID" value="OIJ87118.1"/>
    <property type="molecule type" value="Genomic_DNA"/>
</dbReference>
<dbReference type="RefSeq" id="WP_071386414.1">
    <property type="nucleotide sequence ID" value="NZ_MLYO01000117.1"/>
</dbReference>
<dbReference type="OrthoDB" id="3865442at2"/>
<organism evidence="1 2">
    <name type="scientific">Streptomyces monashensis</name>
    <dbReference type="NCBI Taxonomy" id="1678012"/>
    <lineage>
        <taxon>Bacteria</taxon>
        <taxon>Bacillati</taxon>
        <taxon>Actinomycetota</taxon>
        <taxon>Actinomycetes</taxon>
        <taxon>Kitasatosporales</taxon>
        <taxon>Streptomycetaceae</taxon>
        <taxon>Streptomyces</taxon>
    </lineage>
</organism>
<evidence type="ECO:0000313" key="2">
    <source>
        <dbReference type="Proteomes" id="UP000179642"/>
    </source>
</evidence>
<dbReference type="Proteomes" id="UP000179642">
    <property type="component" value="Unassembled WGS sequence"/>
</dbReference>
<accession>A0A1S2P0A8</accession>
<name>A0A1S2P0A8_9ACTN</name>